<proteinExistence type="predicted"/>
<feature type="region of interest" description="Disordered" evidence="1">
    <location>
        <begin position="44"/>
        <end position="63"/>
    </location>
</feature>
<evidence type="ECO:0000256" key="1">
    <source>
        <dbReference type="SAM" id="MobiDB-lite"/>
    </source>
</evidence>
<accession>A0A7J6BDZ2</accession>
<name>A0A7J6BDZ2_AMEME</name>
<comment type="caution">
    <text evidence="2">The sequence shown here is derived from an EMBL/GenBank/DDBJ whole genome shotgun (WGS) entry which is preliminary data.</text>
</comment>
<evidence type="ECO:0000313" key="3">
    <source>
        <dbReference type="Proteomes" id="UP000593565"/>
    </source>
</evidence>
<dbReference type="Proteomes" id="UP000593565">
    <property type="component" value="Unassembled WGS sequence"/>
</dbReference>
<organism evidence="2 3">
    <name type="scientific">Ameiurus melas</name>
    <name type="common">Black bullhead</name>
    <name type="synonym">Silurus melas</name>
    <dbReference type="NCBI Taxonomy" id="219545"/>
    <lineage>
        <taxon>Eukaryota</taxon>
        <taxon>Metazoa</taxon>
        <taxon>Chordata</taxon>
        <taxon>Craniata</taxon>
        <taxon>Vertebrata</taxon>
        <taxon>Euteleostomi</taxon>
        <taxon>Actinopterygii</taxon>
        <taxon>Neopterygii</taxon>
        <taxon>Teleostei</taxon>
        <taxon>Ostariophysi</taxon>
        <taxon>Siluriformes</taxon>
        <taxon>Ictaluridae</taxon>
        <taxon>Ameiurus</taxon>
    </lineage>
</organism>
<reference evidence="2 3" key="1">
    <citation type="submission" date="2020-02" db="EMBL/GenBank/DDBJ databases">
        <title>A chromosome-scale genome assembly of the black bullhead catfish (Ameiurus melas).</title>
        <authorList>
            <person name="Wen M."/>
            <person name="Zham M."/>
            <person name="Cabau C."/>
            <person name="Klopp C."/>
            <person name="Donnadieu C."/>
            <person name="Roques C."/>
            <person name="Bouchez O."/>
            <person name="Lampietro C."/>
            <person name="Jouanno E."/>
            <person name="Herpin A."/>
            <person name="Louis A."/>
            <person name="Berthelot C."/>
            <person name="Parey E."/>
            <person name="Roest-Crollius H."/>
            <person name="Braasch I."/>
            <person name="Postlethwait J."/>
            <person name="Robinson-Rechavi M."/>
            <person name="Echchiki A."/>
            <person name="Begum T."/>
            <person name="Montfort J."/>
            <person name="Schartl M."/>
            <person name="Bobe J."/>
            <person name="Guiguen Y."/>
        </authorList>
    </citation>
    <scope>NUCLEOTIDE SEQUENCE [LARGE SCALE GENOMIC DNA]</scope>
    <source>
        <strain evidence="2">M_S1</strain>
        <tissue evidence="2">Blood</tissue>
    </source>
</reference>
<sequence length="75" mass="8525">MCRRCSPFTRSTRVCVTLLHPDTGKRRRVSENCPPLRHDLHDCRGQDREGATGPQHHSDSVLLTRARISQSQCTV</sequence>
<keyword evidence="3" id="KW-1185">Reference proteome</keyword>
<evidence type="ECO:0000313" key="2">
    <source>
        <dbReference type="EMBL" id="KAF4092807.1"/>
    </source>
</evidence>
<gene>
    <name evidence="2" type="ORF">AMELA_G00025360</name>
</gene>
<protein>
    <submittedName>
        <fullName evidence="2">Uncharacterized protein</fullName>
    </submittedName>
</protein>
<dbReference type="AlphaFoldDB" id="A0A7J6BDZ2"/>
<dbReference type="EMBL" id="JAAGNN010000002">
    <property type="protein sequence ID" value="KAF4092807.1"/>
    <property type="molecule type" value="Genomic_DNA"/>
</dbReference>